<dbReference type="SUPFAM" id="SSF56496">
    <property type="entry name" value="Fibrinogen C-terminal domain-like"/>
    <property type="match status" value="1"/>
</dbReference>
<dbReference type="PROSITE" id="PS51406">
    <property type="entry name" value="FIBRINOGEN_C_2"/>
    <property type="match status" value="1"/>
</dbReference>
<evidence type="ECO:0000313" key="2">
    <source>
        <dbReference type="Proteomes" id="UP000001554"/>
    </source>
</evidence>
<organism evidence="2 3">
    <name type="scientific">Branchiostoma floridae</name>
    <name type="common">Florida lancelet</name>
    <name type="synonym">Amphioxus</name>
    <dbReference type="NCBI Taxonomy" id="7739"/>
    <lineage>
        <taxon>Eukaryota</taxon>
        <taxon>Metazoa</taxon>
        <taxon>Chordata</taxon>
        <taxon>Cephalochordata</taxon>
        <taxon>Leptocardii</taxon>
        <taxon>Amphioxiformes</taxon>
        <taxon>Branchiostomatidae</taxon>
        <taxon>Branchiostoma</taxon>
    </lineage>
</organism>
<dbReference type="InterPro" id="IPR050373">
    <property type="entry name" value="Fibrinogen_C-term_domain"/>
</dbReference>
<dbReference type="GeneID" id="118403700"/>
<proteinExistence type="predicted"/>
<name>A0A9J7K652_BRAFL</name>
<keyword evidence="2" id="KW-1185">Reference proteome</keyword>
<protein>
    <submittedName>
        <fullName evidence="3">Fibrinogen-like protein 1</fullName>
    </submittedName>
</protein>
<dbReference type="Gene3D" id="3.90.215.10">
    <property type="entry name" value="Gamma Fibrinogen, chain A, domain 1"/>
    <property type="match status" value="1"/>
</dbReference>
<dbReference type="SMART" id="SM00186">
    <property type="entry name" value="FBG"/>
    <property type="match status" value="1"/>
</dbReference>
<dbReference type="KEGG" id="bfo:118403700"/>
<dbReference type="Proteomes" id="UP000001554">
    <property type="component" value="Chromosome 2"/>
</dbReference>
<dbReference type="InterPro" id="IPR036056">
    <property type="entry name" value="Fibrinogen-like_C"/>
</dbReference>
<dbReference type="GO" id="GO:0005615">
    <property type="term" value="C:extracellular space"/>
    <property type="evidence" value="ECO:0000318"/>
    <property type="project" value="GO_Central"/>
</dbReference>
<reference evidence="3" key="2">
    <citation type="submission" date="2025-08" db="UniProtKB">
        <authorList>
            <consortium name="RefSeq"/>
        </authorList>
    </citation>
    <scope>IDENTIFICATION</scope>
    <source>
        <strain evidence="3">S238N-H82</strain>
        <tissue evidence="3">Testes</tissue>
    </source>
</reference>
<evidence type="ECO:0000313" key="3">
    <source>
        <dbReference type="RefSeq" id="XP_035658371.1"/>
    </source>
</evidence>
<dbReference type="CDD" id="cd00087">
    <property type="entry name" value="FReD"/>
    <property type="match status" value="1"/>
</dbReference>
<sequence length="374" mass="41306">MDCADLFASGERQDGVYSVGYPPFEVYCRMTTLNCGSTILQRRQDGSVDFGRPWSDYQAGFGDPSGEVWMGLEKAHRLTSTSDYELIIELEDWDGNVAEATYRTFNVGDITSFYALEIGDFAGDAGDSLAPDGRYNANGQQFSTFDVKNDDNEDFNCASTYSEGGWWYPPGCGYAFLNGKYLTDCNPYCDPSQGVVWHTWKGSGYSLKRSTMMMRPVNFDNTPCIPTTTEEPPSTLASVAATSDDPGNALAAGDGIWDKYLAGEYNPDEPESGGNASWTEWQLWKTGEPLPPRYDKSQRPTSGEYIYDSRVRTGLDRSSTKGLDHLLGSRSPGPTLDTATELREEHQKDICRGQGEYIGHGDIPVAAQEWADCL</sequence>
<dbReference type="InterPro" id="IPR002181">
    <property type="entry name" value="Fibrinogen_a/b/g_C_dom"/>
</dbReference>
<dbReference type="PANTHER" id="PTHR19143">
    <property type="entry name" value="FIBRINOGEN/TENASCIN/ANGIOPOEITIN"/>
    <property type="match status" value="1"/>
</dbReference>
<feature type="domain" description="Fibrinogen C-terminal" evidence="1">
    <location>
        <begin position="1"/>
        <end position="218"/>
    </location>
</feature>
<dbReference type="RefSeq" id="XP_035658371.1">
    <property type="nucleotide sequence ID" value="XM_035802478.1"/>
</dbReference>
<accession>A0A9J7K652</accession>
<dbReference type="Pfam" id="PF00147">
    <property type="entry name" value="Fibrinogen_C"/>
    <property type="match status" value="1"/>
</dbReference>
<reference evidence="2" key="1">
    <citation type="journal article" date="2020" name="Nat. Ecol. Evol.">
        <title>Deeply conserved synteny resolves early events in vertebrate evolution.</title>
        <authorList>
            <person name="Simakov O."/>
            <person name="Marletaz F."/>
            <person name="Yue J.X."/>
            <person name="O'Connell B."/>
            <person name="Jenkins J."/>
            <person name="Brandt A."/>
            <person name="Calef R."/>
            <person name="Tung C.H."/>
            <person name="Huang T.K."/>
            <person name="Schmutz J."/>
            <person name="Satoh N."/>
            <person name="Yu J.K."/>
            <person name="Putnam N.H."/>
            <person name="Green R.E."/>
            <person name="Rokhsar D.S."/>
        </authorList>
    </citation>
    <scope>NUCLEOTIDE SEQUENCE [LARGE SCALE GENOMIC DNA]</scope>
    <source>
        <strain evidence="2">S238N-H82</strain>
    </source>
</reference>
<dbReference type="InterPro" id="IPR014716">
    <property type="entry name" value="Fibrinogen_a/b/g_C_1"/>
</dbReference>
<dbReference type="AlphaFoldDB" id="A0A9J7K652"/>
<evidence type="ECO:0000259" key="1">
    <source>
        <dbReference type="PROSITE" id="PS51406"/>
    </source>
</evidence>
<gene>
    <name evidence="3" type="primary">LOC118403700</name>
</gene>
<dbReference type="PANTHER" id="PTHR19143:SF394">
    <property type="entry name" value="ANGIOPOIETIN-RELATED PROTEIN 3-LIKE"/>
    <property type="match status" value="1"/>
</dbReference>